<accession>A0A843W5Q5</accession>
<gene>
    <name evidence="1" type="ORF">Taro_038070</name>
</gene>
<dbReference type="Proteomes" id="UP000652761">
    <property type="component" value="Unassembled WGS sequence"/>
</dbReference>
<evidence type="ECO:0000313" key="2">
    <source>
        <dbReference type="Proteomes" id="UP000652761"/>
    </source>
</evidence>
<keyword evidence="2" id="KW-1185">Reference proteome</keyword>
<reference evidence="1" key="1">
    <citation type="submission" date="2017-07" db="EMBL/GenBank/DDBJ databases">
        <title>Taro Niue Genome Assembly and Annotation.</title>
        <authorList>
            <person name="Atibalentja N."/>
            <person name="Keating K."/>
            <person name="Fields C.J."/>
        </authorList>
    </citation>
    <scope>NUCLEOTIDE SEQUENCE</scope>
    <source>
        <strain evidence="1">Niue_2</strain>
        <tissue evidence="1">Leaf</tissue>
    </source>
</reference>
<name>A0A843W5Q5_COLES</name>
<dbReference type="AlphaFoldDB" id="A0A843W5Q5"/>
<organism evidence="1 2">
    <name type="scientific">Colocasia esculenta</name>
    <name type="common">Wild taro</name>
    <name type="synonym">Arum esculentum</name>
    <dbReference type="NCBI Taxonomy" id="4460"/>
    <lineage>
        <taxon>Eukaryota</taxon>
        <taxon>Viridiplantae</taxon>
        <taxon>Streptophyta</taxon>
        <taxon>Embryophyta</taxon>
        <taxon>Tracheophyta</taxon>
        <taxon>Spermatophyta</taxon>
        <taxon>Magnoliopsida</taxon>
        <taxon>Liliopsida</taxon>
        <taxon>Araceae</taxon>
        <taxon>Aroideae</taxon>
        <taxon>Colocasieae</taxon>
        <taxon>Colocasia</taxon>
    </lineage>
</organism>
<protein>
    <submittedName>
        <fullName evidence="1">Uncharacterized protein</fullName>
    </submittedName>
</protein>
<evidence type="ECO:0000313" key="1">
    <source>
        <dbReference type="EMBL" id="MQM05262.1"/>
    </source>
</evidence>
<comment type="caution">
    <text evidence="1">The sequence shown here is derived from an EMBL/GenBank/DDBJ whole genome shotgun (WGS) entry which is preliminary data.</text>
</comment>
<dbReference type="EMBL" id="NMUH01003381">
    <property type="protein sequence ID" value="MQM05262.1"/>
    <property type="molecule type" value="Genomic_DNA"/>
</dbReference>
<sequence length="159" mass="17763">MRISLLLRMKFKYPRMHPLHLNFSPLSHLTLKWSFPHSLHNLKLKLPLPLVDLLFHQSCVVLLGLHYSLACACGATVGPSIRDYETERLVEVLLVAVCPGGGTILVVDPWLYLMVVGVEVDWCSVELMLVLLPFMGRLPMKLVASATSCCNDLSVRLVA</sequence>
<proteinExistence type="predicted"/>